<gene>
    <name evidence="1" type="ORF">CEXT_268611</name>
</gene>
<keyword evidence="2" id="KW-1185">Reference proteome</keyword>
<organism evidence="1 2">
    <name type="scientific">Caerostris extrusa</name>
    <name type="common">Bark spider</name>
    <name type="synonym">Caerostris bankana</name>
    <dbReference type="NCBI Taxonomy" id="172846"/>
    <lineage>
        <taxon>Eukaryota</taxon>
        <taxon>Metazoa</taxon>
        <taxon>Ecdysozoa</taxon>
        <taxon>Arthropoda</taxon>
        <taxon>Chelicerata</taxon>
        <taxon>Arachnida</taxon>
        <taxon>Araneae</taxon>
        <taxon>Araneomorphae</taxon>
        <taxon>Entelegynae</taxon>
        <taxon>Araneoidea</taxon>
        <taxon>Araneidae</taxon>
        <taxon>Caerostris</taxon>
    </lineage>
</organism>
<dbReference type="EMBL" id="BPLR01020543">
    <property type="protein sequence ID" value="GIX79865.1"/>
    <property type="molecule type" value="Genomic_DNA"/>
</dbReference>
<name>A0AAV4N7S3_CAEEX</name>
<dbReference type="Proteomes" id="UP001054945">
    <property type="component" value="Unassembled WGS sequence"/>
</dbReference>
<dbReference type="AlphaFoldDB" id="A0AAV4N7S3"/>
<sequence length="108" mass="12481">MARQMVIEGHNLIRLERNKMTQSLFVPEIMITLSPSPIGLLVVITHSNEITRKSKRQSVPLREMDCVLITVFVFQLPPISTSWASLLEKRDYESTNNFLFKPLCLFEC</sequence>
<comment type="caution">
    <text evidence="1">The sequence shown here is derived from an EMBL/GenBank/DDBJ whole genome shotgun (WGS) entry which is preliminary data.</text>
</comment>
<proteinExistence type="predicted"/>
<accession>A0AAV4N7S3</accession>
<protein>
    <submittedName>
        <fullName evidence="1">Uncharacterized protein</fullName>
    </submittedName>
</protein>
<evidence type="ECO:0000313" key="2">
    <source>
        <dbReference type="Proteomes" id="UP001054945"/>
    </source>
</evidence>
<reference evidence="1 2" key="1">
    <citation type="submission" date="2021-06" db="EMBL/GenBank/DDBJ databases">
        <title>Caerostris extrusa draft genome.</title>
        <authorList>
            <person name="Kono N."/>
            <person name="Arakawa K."/>
        </authorList>
    </citation>
    <scope>NUCLEOTIDE SEQUENCE [LARGE SCALE GENOMIC DNA]</scope>
</reference>
<evidence type="ECO:0000313" key="1">
    <source>
        <dbReference type="EMBL" id="GIX79865.1"/>
    </source>
</evidence>